<protein>
    <submittedName>
        <fullName evidence="1">Uncharacterized protein</fullName>
    </submittedName>
</protein>
<evidence type="ECO:0000313" key="2">
    <source>
        <dbReference type="Proteomes" id="UP000837857"/>
    </source>
</evidence>
<organism evidence="1 2">
    <name type="scientific">Iphiclides podalirius</name>
    <name type="common">scarce swallowtail</name>
    <dbReference type="NCBI Taxonomy" id="110791"/>
    <lineage>
        <taxon>Eukaryota</taxon>
        <taxon>Metazoa</taxon>
        <taxon>Ecdysozoa</taxon>
        <taxon>Arthropoda</taxon>
        <taxon>Hexapoda</taxon>
        <taxon>Insecta</taxon>
        <taxon>Pterygota</taxon>
        <taxon>Neoptera</taxon>
        <taxon>Endopterygota</taxon>
        <taxon>Lepidoptera</taxon>
        <taxon>Glossata</taxon>
        <taxon>Ditrysia</taxon>
        <taxon>Papilionoidea</taxon>
        <taxon>Papilionidae</taxon>
        <taxon>Papilioninae</taxon>
        <taxon>Iphiclides</taxon>
    </lineage>
</organism>
<dbReference type="Proteomes" id="UP000837857">
    <property type="component" value="Chromosome 8"/>
</dbReference>
<feature type="non-terminal residue" evidence="1">
    <location>
        <position position="1"/>
    </location>
</feature>
<accession>A0ABN8J459</accession>
<proteinExistence type="predicted"/>
<gene>
    <name evidence="1" type="ORF">IPOD504_LOCUS16832</name>
</gene>
<dbReference type="EMBL" id="OW152820">
    <property type="protein sequence ID" value="CAH2075481.1"/>
    <property type="molecule type" value="Genomic_DNA"/>
</dbReference>
<reference evidence="1" key="1">
    <citation type="submission" date="2022-03" db="EMBL/GenBank/DDBJ databases">
        <authorList>
            <person name="Martin H S."/>
        </authorList>
    </citation>
    <scope>NUCLEOTIDE SEQUENCE</scope>
</reference>
<sequence>MNHGSLVDPREKALLTKRERRRCTGAFVPEQTRTHAVELHSSRRRNVFSVPSNRLSYDTTYLPNQQLLSPVVCFRYVMDVKCGWVRLVAAGSVAHTSRLRVGNTNWKAHSTRRLAPLATHYRTTLRRARICTRPSLARQRAAPARSTPLFPLSQMHSSRARESIGRVRVCRDSFPLLVGGALKFRMAIFFDAPMMTGL</sequence>
<name>A0ABN8J459_9NEOP</name>
<keyword evidence="2" id="KW-1185">Reference proteome</keyword>
<evidence type="ECO:0000313" key="1">
    <source>
        <dbReference type="EMBL" id="CAH2075481.1"/>
    </source>
</evidence>